<gene>
    <name evidence="9" type="ORF">CVLEPA_LOCUS5088</name>
</gene>
<evidence type="ECO:0000256" key="1">
    <source>
        <dbReference type="ARBA" id="ARBA00001936"/>
    </source>
</evidence>
<feature type="compositionally biased region" description="Polar residues" evidence="7">
    <location>
        <begin position="1473"/>
        <end position="1496"/>
    </location>
</feature>
<feature type="compositionally biased region" description="Polar residues" evidence="7">
    <location>
        <begin position="255"/>
        <end position="279"/>
    </location>
</feature>
<feature type="region of interest" description="Disordered" evidence="7">
    <location>
        <begin position="1423"/>
        <end position="1554"/>
    </location>
</feature>
<dbReference type="InterPro" id="IPR043519">
    <property type="entry name" value="NT_sf"/>
</dbReference>
<feature type="compositionally biased region" description="Polar residues" evidence="7">
    <location>
        <begin position="298"/>
        <end position="319"/>
    </location>
</feature>
<dbReference type="PANTHER" id="PTHR12271:SF66">
    <property type="entry name" value="TERMINAL URIDYLYLTRANSFERASE TAILOR"/>
    <property type="match status" value="1"/>
</dbReference>
<organism evidence="9 10">
    <name type="scientific">Clavelina lepadiformis</name>
    <name type="common">Light-bulb sea squirt</name>
    <name type="synonym">Ascidia lepadiformis</name>
    <dbReference type="NCBI Taxonomy" id="159417"/>
    <lineage>
        <taxon>Eukaryota</taxon>
        <taxon>Metazoa</taxon>
        <taxon>Chordata</taxon>
        <taxon>Tunicata</taxon>
        <taxon>Ascidiacea</taxon>
        <taxon>Aplousobranchia</taxon>
        <taxon>Clavelinidae</taxon>
        <taxon>Clavelina</taxon>
    </lineage>
</organism>
<feature type="compositionally biased region" description="Basic and acidic residues" evidence="7">
    <location>
        <begin position="280"/>
        <end position="290"/>
    </location>
</feature>
<reference evidence="9 10" key="1">
    <citation type="submission" date="2024-02" db="EMBL/GenBank/DDBJ databases">
        <authorList>
            <person name="Daric V."/>
            <person name="Darras S."/>
        </authorList>
    </citation>
    <scope>NUCLEOTIDE SEQUENCE [LARGE SCALE GENOMIC DNA]</scope>
</reference>
<dbReference type="Pfam" id="PF00098">
    <property type="entry name" value="zf-CCHC"/>
    <property type="match status" value="2"/>
</dbReference>
<feature type="region of interest" description="Disordered" evidence="7">
    <location>
        <begin position="1376"/>
        <end position="1396"/>
    </location>
</feature>
<dbReference type="Gene3D" id="3.30.460.10">
    <property type="entry name" value="Beta Polymerase, domain 2"/>
    <property type="match status" value="2"/>
</dbReference>
<proteinExistence type="predicted"/>
<feature type="domain" description="CCHC-type" evidence="8">
    <location>
        <begin position="1362"/>
        <end position="1377"/>
    </location>
</feature>
<evidence type="ECO:0000256" key="7">
    <source>
        <dbReference type="SAM" id="MobiDB-lite"/>
    </source>
</evidence>
<feature type="compositionally biased region" description="Basic and acidic residues" evidence="7">
    <location>
        <begin position="1461"/>
        <end position="1471"/>
    </location>
</feature>
<feature type="compositionally biased region" description="Basic residues" evidence="7">
    <location>
        <begin position="190"/>
        <end position="201"/>
    </location>
</feature>
<comment type="caution">
    <text evidence="9">The sequence shown here is derived from an EMBL/GenBank/DDBJ whole genome shotgun (WGS) entry which is preliminary data.</text>
</comment>
<keyword evidence="6" id="KW-0863">Zinc-finger</keyword>
<keyword evidence="10" id="KW-1185">Reference proteome</keyword>
<dbReference type="EMBL" id="CAWYQH010000024">
    <property type="protein sequence ID" value="CAK8675513.1"/>
    <property type="molecule type" value="Genomic_DNA"/>
</dbReference>
<evidence type="ECO:0000256" key="3">
    <source>
        <dbReference type="ARBA" id="ARBA00022679"/>
    </source>
</evidence>
<feature type="compositionally biased region" description="Polar residues" evidence="7">
    <location>
        <begin position="54"/>
        <end position="77"/>
    </location>
</feature>
<feature type="compositionally biased region" description="Polar residues" evidence="7">
    <location>
        <begin position="1684"/>
        <end position="1693"/>
    </location>
</feature>
<keyword evidence="3" id="KW-0808">Transferase</keyword>
<evidence type="ECO:0000256" key="2">
    <source>
        <dbReference type="ARBA" id="ARBA00001946"/>
    </source>
</evidence>
<dbReference type="Gene3D" id="1.10.1410.10">
    <property type="match status" value="2"/>
</dbReference>
<dbReference type="SUPFAM" id="SSF57756">
    <property type="entry name" value="Retrovirus zinc finger-like domains"/>
    <property type="match status" value="2"/>
</dbReference>
<dbReference type="Pfam" id="PF03828">
    <property type="entry name" value="PAP_assoc"/>
    <property type="match status" value="2"/>
</dbReference>
<evidence type="ECO:0000313" key="9">
    <source>
        <dbReference type="EMBL" id="CAK8675513.1"/>
    </source>
</evidence>
<dbReference type="Proteomes" id="UP001642483">
    <property type="component" value="Unassembled WGS sequence"/>
</dbReference>
<dbReference type="InterPro" id="IPR001878">
    <property type="entry name" value="Znf_CCHC"/>
</dbReference>
<dbReference type="PANTHER" id="PTHR12271">
    <property type="entry name" value="POLY A POLYMERASE CID PAP -RELATED"/>
    <property type="match status" value="1"/>
</dbReference>
<dbReference type="SMART" id="SM00343">
    <property type="entry name" value="ZnF_C2HC"/>
    <property type="match status" value="3"/>
</dbReference>
<evidence type="ECO:0000256" key="6">
    <source>
        <dbReference type="PROSITE-ProRule" id="PRU00047"/>
    </source>
</evidence>
<evidence type="ECO:0000313" key="10">
    <source>
        <dbReference type="Proteomes" id="UP001642483"/>
    </source>
</evidence>
<name>A0ABP0FBQ1_CLALP</name>
<dbReference type="Gene3D" id="4.10.60.10">
    <property type="entry name" value="Zinc finger, CCHC-type"/>
    <property type="match status" value="2"/>
</dbReference>
<accession>A0ABP0FBQ1</accession>
<keyword evidence="5" id="KW-0460">Magnesium</keyword>
<feature type="region of interest" description="Disordered" evidence="7">
    <location>
        <begin position="26"/>
        <end position="229"/>
    </location>
</feature>
<feature type="region of interest" description="Disordered" evidence="7">
    <location>
        <begin position="243"/>
        <end position="332"/>
    </location>
</feature>
<dbReference type="InterPro" id="IPR054708">
    <property type="entry name" value="MTPAP-like_central"/>
</dbReference>
<dbReference type="InterPro" id="IPR045100">
    <property type="entry name" value="TUT4/7_NTP_transf"/>
</dbReference>
<comment type="cofactor">
    <cofactor evidence="1">
        <name>Mn(2+)</name>
        <dbReference type="ChEBI" id="CHEBI:29035"/>
    </cofactor>
</comment>
<keyword evidence="6" id="KW-0862">Zinc</keyword>
<feature type="compositionally biased region" description="Polar residues" evidence="7">
    <location>
        <begin position="106"/>
        <end position="130"/>
    </location>
</feature>
<feature type="domain" description="CCHC-type" evidence="8">
    <location>
        <begin position="1402"/>
        <end position="1418"/>
    </location>
</feature>
<protein>
    <recommendedName>
        <fullName evidence="8">CCHC-type domain-containing protein</fullName>
    </recommendedName>
</protein>
<evidence type="ECO:0000256" key="4">
    <source>
        <dbReference type="ARBA" id="ARBA00022723"/>
    </source>
</evidence>
<dbReference type="InterPro" id="IPR036875">
    <property type="entry name" value="Znf_CCHC_sf"/>
</dbReference>
<dbReference type="Pfam" id="PF19088">
    <property type="entry name" value="TUTase"/>
    <property type="match status" value="1"/>
</dbReference>
<dbReference type="SUPFAM" id="SSF81631">
    <property type="entry name" value="PAP/OAS1 substrate-binding domain"/>
    <property type="match status" value="2"/>
</dbReference>
<dbReference type="SUPFAM" id="SSF81301">
    <property type="entry name" value="Nucleotidyltransferase"/>
    <property type="match status" value="2"/>
</dbReference>
<feature type="compositionally biased region" description="Basic and acidic residues" evidence="7">
    <location>
        <begin position="243"/>
        <end position="254"/>
    </location>
</feature>
<feature type="compositionally biased region" description="Basic and acidic residues" evidence="7">
    <location>
        <begin position="202"/>
        <end position="212"/>
    </location>
</feature>
<feature type="region of interest" description="Disordered" evidence="7">
    <location>
        <begin position="1672"/>
        <end position="1721"/>
    </location>
</feature>
<sequence>MAKNVDQPKLQLNDDASILHCFGNSKIGKNQLHSGKGSRVLDTLKAKQDISAGRPSTASSSKNVTSVSRPSTSNAQRNAGEHSQPKTVPQKLGGANRTHNRREHMSSSNSPNYSGGISPNVYQQPSMSNNYKKKESQEMTRDALENIYRGRSSSAKKKTEEKVTSANPNTKSEVVANGASLNYSTSDGKKARRKRNKRKSEKGHEISTKPEKTSQPSTAATSSSAAGKQILDMVNGGVKQIRDKQQESISDKTKPAQQVLSSSMPSIQTQKSATALQTKEPNKSKSETSESFKVTAPLGTTQNTEEASSSSQVRPTPTQKALLPTPQAILPTPKPLLSSPTMTSSPLDVDSAKLVLLGLEQATERLKKDHVVFLHKKSTSFPTAKFFCQLCNYHLDNVPLAHRHIKEKRHRKLFKECQQDDLLRQLSMPSDKALEVLQNLLVTSVLKGSVLEKEDLKQRKSVIGNLAIVIRKALPGAEVTMYGSSLSGFGFKTSDINVDIHPPSDIKAPIALITILDILAKSDAYTDVASNFRAKVPRIDFKDMETCHSIRLSTGNEGAIFTNQLLRLYFCLDPRLFQLAMVFRTWGHLCKLDLQHEGSLPPHTFTLMAIFFMQMKKYLPVLHEIITDKDMQRILSSSMNCTCIVEKGSKFWYIPSPPVKEGKSDEKMEADEEIESDNQTPVDLCAGCEGADLNLAQLWLQLLKFYALEYPLEDEVISICTSKRLKREDKNWSKKRVAVIDPYASKRNLCRSMNAQAVFTYMMSRLKAAVIYFFKPTERLQVTARSTSTSKTPSKGPEKYNAPVRNEDFKSLTAVDGRKSPKEFDFADELSRRIVAKVLNCLNESTKKKPEGHNTVNGVTPTSVNRYVAELIEELVAEVSDLDTDSKLNAKLQSKAEEVSKSVTSDALSEICAILNSISLSETSTPTDESTSKDCSLLLDDDDDSVEAFIKSNQQNLSDNIEYEFTVDTITGGKFPVSVCGLCKKEGHSRKNCPDEIHTLQICALPPLTSQHGAVLDRVCEAMFKHYVLSYEEIQQRNAICRELANFLQTHFDPNTSMSLFGSSRNGFGFGGSDLDICMTYSDDETGEGLDYARIIEMVAKHLRRNVTLRCILPITTAKVPIVKFEHRETGLEGDISLYNLLAQRNTSMLKAYSSIDYRCRVLGYSMKAFVKLCNIGDASRGSLSSYAYTLMVIFFLQQRNPPVLPVLQELHGESRTPEHIVDGWNSWYFNDILNLHKVWNGYGKNKESIGSLWLGLLRYYTEDFDFKKYVISIRQQKQLTAFEKEWTSKHICIEDPFDLSHNLGAGVSHKMTYFIIRVFIKAREHFGTLPKFRLNGNQAVHYFFDPTILTDGEEVPNDRCCRICGKIGHFVRDCPKNKRSRKNKESNAKDDSNEQDLSDYRCFHCGGLGHIKRECPELKKLNESQKNRSKALSTPKSKQKPTPTPSTPQRENGPKPSTPDSHKAQRKIDLTKSPTTPKVQNEVTPTVDNNQSPQVKAQRKLNIPKQGSHPIACETTQQLSTELEEKRPTPSPGGRSCSDGMPSPSSLSRSAPMPSYPWSPVGAHPSSPIAMSLPPPQLPSSGFYLPPPMIPQSPMNMMTLAQIETELMKEGGKVADPGMRPNEPQRSHQGHVYPNLRNFIPRPISNPMMVAPLPGMAMGVPIPRPQFPNLIPSPGMPPLPLNLTGSPSSHEMTSPLRHHTSSQYVTVEQNGVIRPPHSNS</sequence>
<feature type="compositionally biased region" description="Basic and acidic residues" evidence="7">
    <location>
        <begin position="132"/>
        <end position="144"/>
    </location>
</feature>
<dbReference type="Pfam" id="PF22600">
    <property type="entry name" value="MTPAP-like_central"/>
    <property type="match status" value="1"/>
</dbReference>
<keyword evidence="4" id="KW-0479">Metal-binding</keyword>
<feature type="compositionally biased region" description="Basic and acidic residues" evidence="7">
    <location>
        <begin position="1384"/>
        <end position="1396"/>
    </location>
</feature>
<feature type="compositionally biased region" description="Low complexity" evidence="7">
    <location>
        <begin position="784"/>
        <end position="794"/>
    </location>
</feature>
<evidence type="ECO:0000259" key="8">
    <source>
        <dbReference type="PROSITE" id="PS50158"/>
    </source>
</evidence>
<dbReference type="InterPro" id="IPR002058">
    <property type="entry name" value="PAP_assoc"/>
</dbReference>
<comment type="cofactor">
    <cofactor evidence="2">
        <name>Mg(2+)</name>
        <dbReference type="ChEBI" id="CHEBI:18420"/>
    </cofactor>
</comment>
<dbReference type="CDD" id="cd05402">
    <property type="entry name" value="NT_PAP_TUTase"/>
    <property type="match status" value="2"/>
</dbReference>
<dbReference type="PROSITE" id="PS50158">
    <property type="entry name" value="ZF_CCHC"/>
    <property type="match status" value="2"/>
</dbReference>
<feature type="compositionally biased region" description="Low complexity" evidence="7">
    <location>
        <begin position="217"/>
        <end position="226"/>
    </location>
</feature>
<feature type="region of interest" description="Disordered" evidence="7">
    <location>
        <begin position="784"/>
        <end position="803"/>
    </location>
</feature>
<evidence type="ECO:0000256" key="5">
    <source>
        <dbReference type="ARBA" id="ARBA00022842"/>
    </source>
</evidence>